<feature type="non-terminal residue" evidence="2">
    <location>
        <position position="1"/>
    </location>
</feature>
<gene>
    <name evidence="2" type="ORF">BCR41DRAFT_405213</name>
</gene>
<feature type="compositionally biased region" description="Low complexity" evidence="1">
    <location>
        <begin position="171"/>
        <end position="182"/>
    </location>
</feature>
<reference evidence="2 3" key="1">
    <citation type="submission" date="2016-07" db="EMBL/GenBank/DDBJ databases">
        <title>Pervasive Adenine N6-methylation of Active Genes in Fungi.</title>
        <authorList>
            <consortium name="DOE Joint Genome Institute"/>
            <person name="Mondo S.J."/>
            <person name="Dannebaum R.O."/>
            <person name="Kuo R.C."/>
            <person name="Labutti K."/>
            <person name="Haridas S."/>
            <person name="Kuo A."/>
            <person name="Salamov A."/>
            <person name="Ahrendt S.R."/>
            <person name="Lipzen A."/>
            <person name="Sullivan W."/>
            <person name="Andreopoulos W.B."/>
            <person name="Clum A."/>
            <person name="Lindquist E."/>
            <person name="Daum C."/>
            <person name="Ramamoorthy G.K."/>
            <person name="Gryganskyi A."/>
            <person name="Culley D."/>
            <person name="Magnuson J.K."/>
            <person name="James T.Y."/>
            <person name="O'Malley M.A."/>
            <person name="Stajich J.E."/>
            <person name="Spatafora J.W."/>
            <person name="Visel A."/>
            <person name="Grigoriev I.V."/>
        </authorList>
    </citation>
    <scope>NUCLEOTIDE SEQUENCE [LARGE SCALE GENOMIC DNA]</scope>
    <source>
        <strain evidence="2 3">NRRL 3116</strain>
    </source>
</reference>
<dbReference type="Proteomes" id="UP000193648">
    <property type="component" value="Unassembled WGS sequence"/>
</dbReference>
<evidence type="ECO:0000313" key="2">
    <source>
        <dbReference type="EMBL" id="ORZ17441.1"/>
    </source>
</evidence>
<organism evidence="2 3">
    <name type="scientific">Lobosporangium transversale</name>
    <dbReference type="NCBI Taxonomy" id="64571"/>
    <lineage>
        <taxon>Eukaryota</taxon>
        <taxon>Fungi</taxon>
        <taxon>Fungi incertae sedis</taxon>
        <taxon>Mucoromycota</taxon>
        <taxon>Mortierellomycotina</taxon>
        <taxon>Mortierellomycetes</taxon>
        <taxon>Mortierellales</taxon>
        <taxon>Mortierellaceae</taxon>
        <taxon>Lobosporangium</taxon>
    </lineage>
</organism>
<sequence length="437" mass="46324">QPSKILLQPYQLSRTPNHTASQLQSNIQNTIKNNKDSFLKRILTMASISLKLTVALVLAAASVQAVPIRDACYQVADSGNVDVSSSTNIKPITDVTPITRYQPIVKAFAPLVDSECDYYDKGLYGGYDYDNYPYSRYGRGYCGRGYYGRTYSPLDPLNARRFVKRQDPNQTTIGATAGAPTGNVPESGTAPESEAATCPSSGSLLFKQFQAPADCQASIPAQNVDMGSQVLIQPTNKVLPSTTYQSHVQSLDSNIAAAPAQSSSLPQQNVDLGSNVFIQPTTQVLPKTSYQPEVNQLTTQIDAAPQQDQSLPQSSVLLGSQVHISPNVHVKPLTTFQPTIESLPFIIHAAPCIDQSGFSPMPPFGSAASEGSFSMSGAQDARGGAFAGQNFGSTFSSSSLHRNRMPMGVTPGQFESSGAMTTGGQAGAMTGSTAGCA</sequence>
<dbReference type="AlphaFoldDB" id="A0A1Y2GP03"/>
<name>A0A1Y2GP03_9FUNG</name>
<dbReference type="GeneID" id="33571221"/>
<feature type="region of interest" description="Disordered" evidence="1">
    <location>
        <begin position="171"/>
        <end position="195"/>
    </location>
</feature>
<dbReference type="OrthoDB" id="2442233at2759"/>
<accession>A0A1Y2GP03</accession>
<protein>
    <submittedName>
        <fullName evidence="2">Uncharacterized protein</fullName>
    </submittedName>
</protein>
<evidence type="ECO:0000256" key="1">
    <source>
        <dbReference type="SAM" id="MobiDB-lite"/>
    </source>
</evidence>
<dbReference type="InParanoid" id="A0A1Y2GP03"/>
<dbReference type="EMBL" id="MCFF01000016">
    <property type="protein sequence ID" value="ORZ17441.1"/>
    <property type="molecule type" value="Genomic_DNA"/>
</dbReference>
<keyword evidence="3" id="KW-1185">Reference proteome</keyword>
<comment type="caution">
    <text evidence="2">The sequence shown here is derived from an EMBL/GenBank/DDBJ whole genome shotgun (WGS) entry which is preliminary data.</text>
</comment>
<dbReference type="RefSeq" id="XP_021881828.1">
    <property type="nucleotide sequence ID" value="XM_022029378.1"/>
</dbReference>
<proteinExistence type="predicted"/>
<evidence type="ECO:0000313" key="3">
    <source>
        <dbReference type="Proteomes" id="UP000193648"/>
    </source>
</evidence>